<sequence>MIRLFLVNIRIRLPIAFKLNSPWRPISLQSRRRNQTTCPTQQPNSSSRSTGTARTTRRFGVTSLSAPFLTSTTTSSGALRFLLFSVTLAVIGDTATTRRGSLSSGRIRTQILAKT</sequence>
<reference evidence="2 3" key="1">
    <citation type="submission" date="2016-10" db="EMBL/GenBank/DDBJ databases">
        <title>The genome sequence of Colletotrichum fioriniae PJ7.</title>
        <authorList>
            <person name="Baroncelli R."/>
        </authorList>
    </citation>
    <scope>NUCLEOTIDE SEQUENCE [LARGE SCALE GENOMIC DNA]</scope>
    <source>
        <strain evidence="2">Col 31</strain>
    </source>
</reference>
<accession>A0AAI9UNC0</accession>
<evidence type="ECO:0000313" key="3">
    <source>
        <dbReference type="Proteomes" id="UP001239795"/>
    </source>
</evidence>
<keyword evidence="3" id="KW-1185">Reference proteome</keyword>
<evidence type="ECO:0000313" key="2">
    <source>
        <dbReference type="EMBL" id="KAK1461675.1"/>
    </source>
</evidence>
<protein>
    <submittedName>
        <fullName evidence="2">Uncharacterized protein</fullName>
    </submittedName>
</protein>
<proteinExistence type="predicted"/>
<evidence type="ECO:0000256" key="1">
    <source>
        <dbReference type="SAM" id="MobiDB-lite"/>
    </source>
</evidence>
<dbReference type="EMBL" id="MLGG01000010">
    <property type="protein sequence ID" value="KAK1461675.1"/>
    <property type="molecule type" value="Genomic_DNA"/>
</dbReference>
<dbReference type="AlphaFoldDB" id="A0AAI9UNC0"/>
<feature type="region of interest" description="Disordered" evidence="1">
    <location>
        <begin position="30"/>
        <end position="56"/>
    </location>
</feature>
<feature type="compositionally biased region" description="Low complexity" evidence="1">
    <location>
        <begin position="45"/>
        <end position="54"/>
    </location>
</feature>
<comment type="caution">
    <text evidence="2">The sequence shown here is derived from an EMBL/GenBank/DDBJ whole genome shotgun (WGS) entry which is preliminary data.</text>
</comment>
<name>A0AAI9UNC0_9PEZI</name>
<organism evidence="2 3">
    <name type="scientific">Colletotrichum melonis</name>
    <dbReference type="NCBI Taxonomy" id="1209925"/>
    <lineage>
        <taxon>Eukaryota</taxon>
        <taxon>Fungi</taxon>
        <taxon>Dikarya</taxon>
        <taxon>Ascomycota</taxon>
        <taxon>Pezizomycotina</taxon>
        <taxon>Sordariomycetes</taxon>
        <taxon>Hypocreomycetidae</taxon>
        <taxon>Glomerellales</taxon>
        <taxon>Glomerellaceae</taxon>
        <taxon>Colletotrichum</taxon>
        <taxon>Colletotrichum acutatum species complex</taxon>
    </lineage>
</organism>
<gene>
    <name evidence="2" type="ORF">CMEL01_14629</name>
</gene>
<feature type="compositionally biased region" description="Polar residues" evidence="1">
    <location>
        <begin position="35"/>
        <end position="44"/>
    </location>
</feature>
<dbReference type="Proteomes" id="UP001239795">
    <property type="component" value="Unassembled WGS sequence"/>
</dbReference>